<dbReference type="RefSeq" id="WP_078785710.1">
    <property type="nucleotide sequence ID" value="NZ_CACZYW010000011.1"/>
</dbReference>
<organism evidence="2 3">
    <name type="scientific">Eubacterium ruminantium</name>
    <dbReference type="NCBI Taxonomy" id="42322"/>
    <lineage>
        <taxon>Bacteria</taxon>
        <taxon>Bacillati</taxon>
        <taxon>Bacillota</taxon>
        <taxon>Clostridia</taxon>
        <taxon>Eubacteriales</taxon>
        <taxon>Eubacteriaceae</taxon>
        <taxon>Eubacterium</taxon>
    </lineage>
</organism>
<sequence>MLVLFTDTDTDITPEEAKEYEYTLISMPYCIDGKTFFPYVDYPEFKPHEFYEQLRNGVLPTTSAITKEKYIEYFEPVFAEGNDILYVHFSRAMSSTFDAMDKAVWELKKKYPKRRFYEIDTKGITIGSLNIVKEVGELYLKGKSIDYILDWADKEVEHFAVYFFADDLKFFKKSGRVSGVAGTMGTLLGVRPIIHMDDKGKMVSIGKEKGRTNALARLLQYVRELGDVYGHRVIVAHADAPELAERLAEMLRKEYGNDMILEITNVNPTAGSHCGPNTVGVSFYAKHR</sequence>
<proteinExistence type="predicted"/>
<protein>
    <submittedName>
        <fullName evidence="2">EDD domain protein, DegV family</fullName>
    </submittedName>
</protein>
<dbReference type="SUPFAM" id="SSF82549">
    <property type="entry name" value="DAK1/DegV-like"/>
    <property type="match status" value="1"/>
</dbReference>
<evidence type="ECO:0000256" key="1">
    <source>
        <dbReference type="ARBA" id="ARBA00023121"/>
    </source>
</evidence>
<dbReference type="Gene3D" id="3.30.1180.10">
    <property type="match status" value="1"/>
</dbReference>
<dbReference type="EMBL" id="FUXA01000003">
    <property type="protein sequence ID" value="SJZ34887.1"/>
    <property type="molecule type" value="Genomic_DNA"/>
</dbReference>
<dbReference type="PANTHER" id="PTHR33434:SF2">
    <property type="entry name" value="FATTY ACID-BINDING PROTEIN TM_1468"/>
    <property type="match status" value="1"/>
</dbReference>
<evidence type="ECO:0000313" key="3">
    <source>
        <dbReference type="Proteomes" id="UP000189857"/>
    </source>
</evidence>
<dbReference type="AlphaFoldDB" id="A0A1T4JXS0"/>
<accession>A0A1T4JXS0</accession>
<name>A0A1T4JXS0_9FIRM</name>
<dbReference type="Pfam" id="PF02645">
    <property type="entry name" value="DegV"/>
    <property type="match status" value="1"/>
</dbReference>
<dbReference type="InterPro" id="IPR003797">
    <property type="entry name" value="DegV"/>
</dbReference>
<dbReference type="PANTHER" id="PTHR33434">
    <property type="entry name" value="DEGV DOMAIN-CONTAINING PROTEIN DR_1986-RELATED"/>
    <property type="match status" value="1"/>
</dbReference>
<keyword evidence="1" id="KW-0446">Lipid-binding</keyword>
<dbReference type="Gene3D" id="3.40.50.10170">
    <property type="match status" value="1"/>
</dbReference>
<evidence type="ECO:0000313" key="2">
    <source>
        <dbReference type="EMBL" id="SJZ34887.1"/>
    </source>
</evidence>
<dbReference type="InterPro" id="IPR043168">
    <property type="entry name" value="DegV_C"/>
</dbReference>
<dbReference type="Proteomes" id="UP000189857">
    <property type="component" value="Unassembled WGS sequence"/>
</dbReference>
<dbReference type="GO" id="GO:0008289">
    <property type="term" value="F:lipid binding"/>
    <property type="evidence" value="ECO:0007669"/>
    <property type="project" value="UniProtKB-KW"/>
</dbReference>
<dbReference type="PROSITE" id="PS51482">
    <property type="entry name" value="DEGV"/>
    <property type="match status" value="1"/>
</dbReference>
<dbReference type="OrthoDB" id="9781230at2"/>
<keyword evidence="3" id="KW-1185">Reference proteome</keyword>
<dbReference type="InterPro" id="IPR050270">
    <property type="entry name" value="DegV_domain_contain"/>
</dbReference>
<dbReference type="NCBIfam" id="TIGR00762">
    <property type="entry name" value="DegV"/>
    <property type="match status" value="1"/>
</dbReference>
<reference evidence="2 3" key="1">
    <citation type="submission" date="2017-02" db="EMBL/GenBank/DDBJ databases">
        <authorList>
            <person name="Peterson S.W."/>
        </authorList>
    </citation>
    <scope>NUCLEOTIDE SEQUENCE [LARGE SCALE GENOMIC DNA]</scope>
    <source>
        <strain evidence="2 3">ATCC 17233</strain>
    </source>
</reference>
<gene>
    <name evidence="2" type="ORF">SAMN02745110_00010</name>
</gene>